<name>A0A1Q9F2X8_SYMMI</name>
<feature type="compositionally biased region" description="Basic residues" evidence="1">
    <location>
        <begin position="211"/>
        <end position="229"/>
    </location>
</feature>
<dbReference type="EMBL" id="LSRX01000021">
    <property type="protein sequence ID" value="OLQ13962.1"/>
    <property type="molecule type" value="Genomic_DNA"/>
</dbReference>
<sequence>MWLYVETSSAHSGASKKLPERSLLNGVLHDQPEMTCRKAKQPPGSLGDDGRDMLTSTLAIHRRPDPLTAECPTVHEALIPYMRGHAKPPESPRSAFASSDELTSSVLLTSTSNLWDEPAAELLEKVVRTCEDWGLRKISAAATKLHKRESFNSGLKPWRKEVVKKIPVRGKAKSGRRLSTLRRGVSAVCPPLVPVQEGPKVRSLDAFLAKGPRRPRGPRRLLPRHMHLS</sequence>
<evidence type="ECO:0000313" key="2">
    <source>
        <dbReference type="EMBL" id="OLQ13962.1"/>
    </source>
</evidence>
<dbReference type="OrthoDB" id="10371534at2759"/>
<accession>A0A1Q9F2X8</accession>
<evidence type="ECO:0000313" key="3">
    <source>
        <dbReference type="Proteomes" id="UP000186817"/>
    </source>
</evidence>
<feature type="region of interest" description="Disordered" evidence="1">
    <location>
        <begin position="210"/>
        <end position="229"/>
    </location>
</feature>
<gene>
    <name evidence="2" type="ORF">AK812_SmicGene1899</name>
</gene>
<evidence type="ECO:0000256" key="1">
    <source>
        <dbReference type="SAM" id="MobiDB-lite"/>
    </source>
</evidence>
<organism evidence="2 3">
    <name type="scientific">Symbiodinium microadriaticum</name>
    <name type="common">Dinoflagellate</name>
    <name type="synonym">Zooxanthella microadriatica</name>
    <dbReference type="NCBI Taxonomy" id="2951"/>
    <lineage>
        <taxon>Eukaryota</taxon>
        <taxon>Sar</taxon>
        <taxon>Alveolata</taxon>
        <taxon>Dinophyceae</taxon>
        <taxon>Suessiales</taxon>
        <taxon>Symbiodiniaceae</taxon>
        <taxon>Symbiodinium</taxon>
    </lineage>
</organism>
<reference evidence="2 3" key="1">
    <citation type="submission" date="2016-02" db="EMBL/GenBank/DDBJ databases">
        <title>Genome analysis of coral dinoflagellate symbionts highlights evolutionary adaptations to a symbiotic lifestyle.</title>
        <authorList>
            <person name="Aranda M."/>
            <person name="Li Y."/>
            <person name="Liew Y.J."/>
            <person name="Baumgarten S."/>
            <person name="Simakov O."/>
            <person name="Wilson M."/>
            <person name="Piel J."/>
            <person name="Ashoor H."/>
            <person name="Bougouffa S."/>
            <person name="Bajic V.B."/>
            <person name="Ryu T."/>
            <person name="Ravasi T."/>
            <person name="Bayer T."/>
            <person name="Micklem G."/>
            <person name="Kim H."/>
            <person name="Bhak J."/>
            <person name="Lajeunesse T.C."/>
            <person name="Voolstra C.R."/>
        </authorList>
    </citation>
    <scope>NUCLEOTIDE SEQUENCE [LARGE SCALE GENOMIC DNA]</scope>
    <source>
        <strain evidence="2 3">CCMP2467</strain>
    </source>
</reference>
<comment type="caution">
    <text evidence="2">The sequence shown here is derived from an EMBL/GenBank/DDBJ whole genome shotgun (WGS) entry which is preliminary data.</text>
</comment>
<keyword evidence="3" id="KW-1185">Reference proteome</keyword>
<proteinExistence type="predicted"/>
<protein>
    <submittedName>
        <fullName evidence="2">Uncharacterized protein</fullName>
    </submittedName>
</protein>
<dbReference type="AlphaFoldDB" id="A0A1Q9F2X8"/>
<dbReference type="Proteomes" id="UP000186817">
    <property type="component" value="Unassembled WGS sequence"/>
</dbReference>